<dbReference type="Gene3D" id="3.50.50.60">
    <property type="entry name" value="FAD/NAD(P)-binding domain"/>
    <property type="match status" value="1"/>
</dbReference>
<dbReference type="InterPro" id="IPR000719">
    <property type="entry name" value="Prot_kinase_dom"/>
</dbReference>
<dbReference type="KEGG" id="mbr:MONBRDRAFT_11201"/>
<dbReference type="eggNOG" id="KOG0612">
    <property type="taxonomic scope" value="Eukaryota"/>
</dbReference>
<dbReference type="PROSITE" id="PS51285">
    <property type="entry name" value="AGC_KINASE_CTER"/>
    <property type="match status" value="1"/>
</dbReference>
<keyword evidence="2" id="KW-0723">Serine/threonine-protein kinase</keyword>
<feature type="compositionally biased region" description="Polar residues" evidence="11">
    <location>
        <begin position="965"/>
        <end position="979"/>
    </location>
</feature>
<dbReference type="RefSeq" id="XP_001749073.1">
    <property type="nucleotide sequence ID" value="XM_001749021.1"/>
</dbReference>
<dbReference type="GO" id="GO:0005856">
    <property type="term" value="C:cytoskeleton"/>
    <property type="evidence" value="ECO:0000318"/>
    <property type="project" value="GO_Central"/>
</dbReference>
<dbReference type="PROSITE" id="PS50011">
    <property type="entry name" value="PROTEIN_KINASE_DOM"/>
    <property type="match status" value="1"/>
</dbReference>
<feature type="domain" description="Protein kinase" evidence="12">
    <location>
        <begin position="524"/>
        <end position="807"/>
    </location>
</feature>
<evidence type="ECO:0000256" key="5">
    <source>
        <dbReference type="ARBA" id="ARBA00022741"/>
    </source>
</evidence>
<dbReference type="Pfam" id="PF00069">
    <property type="entry name" value="Pkinase"/>
    <property type="match status" value="1"/>
</dbReference>
<dbReference type="GO" id="GO:0005737">
    <property type="term" value="C:cytoplasm"/>
    <property type="evidence" value="ECO:0000318"/>
    <property type="project" value="GO_Central"/>
</dbReference>
<proteinExistence type="predicted"/>
<dbReference type="InterPro" id="IPR000961">
    <property type="entry name" value="AGC-kinase_C"/>
</dbReference>
<evidence type="ECO:0000259" key="12">
    <source>
        <dbReference type="PROSITE" id="PS50011"/>
    </source>
</evidence>
<dbReference type="SUPFAM" id="SSF56112">
    <property type="entry name" value="Protein kinase-like (PK-like)"/>
    <property type="match status" value="1"/>
</dbReference>
<dbReference type="GO" id="GO:0031032">
    <property type="term" value="P:actomyosin structure organization"/>
    <property type="evidence" value="ECO:0000318"/>
    <property type="project" value="GO_Central"/>
</dbReference>
<dbReference type="STRING" id="81824.A9V8I0"/>
<dbReference type="InterPro" id="IPR011009">
    <property type="entry name" value="Kinase-like_dom_sf"/>
</dbReference>
<feature type="region of interest" description="Disordered" evidence="11">
    <location>
        <begin position="83"/>
        <end position="111"/>
    </location>
</feature>
<dbReference type="GeneID" id="5894269"/>
<sequence length="1781" mass="198267">MPNGREKAGGREAVKVKEQPYEEEEESTDGVLGFGINVVLQQHLHHLCMTVKAGAMQRCSAIILFVNSDQVQQHEPSKVVTCGEKKGGLSKRSSPYAHRHQNKRQRTEASSKRVDTALLVAQYLRLAYACVYGENLVPPAALSVAFVTVRTVGSRQSPRHAAVGEGALNWIDGYFKHTSPPILVSRADQMAAAPGPLAMPRIAIVGAGLSGVAAGAIIIRRLPAAQLTIFERAEANRDEGYGLDLNAEGQATLRAAGMFHRYGEVSRPNSNVTKVFSASADAPMSVRWKPALLKWLFPRSMPDEPESSRAGLRELFLDAMRECPERVDIRYSQDVQDLRPVEGGQASELLDGQGQPLGVFDLVIDASGVHSKLRRHRVVDEEGLRWGGQMLIHGLLKDPESSLPPQFVSRLGEGSFFVMAHGFFMAFQRFKAELQDHSTALIYMFHRTPKEDDPWGASVFEEVGIKQARTRSAGTHHKGSAEHDSLRKFLHQDMNREILPRLILPTPEGLYEALVQNQPQKSDFVVQKVLGTGQFGKVDLVKDTKNNQLFAMKTLLKSASANDQAQVFEERDVMVAANGMGKSQWITHLHYTFHDNAALYLVLDFHPGGDLFALMDRVKALFGTDPDTSGWPCFPEEVARFYVAELLLALEELHGLGFLHRDIKAENLMVGADGHLRLVDFGSAIRTDSNGMAYSRPVGTPAYLPPELVGAFNGQQDIAYTPQSAAVDVWACGITVFELVNGDVPFGVDAFEVYPVLEELSKDPDGVHSRLDFPEPTSQSFKDFVFALVAAKDQRPSVRAAMNHPFLCDLQLTEPSVLQRLKPPFVPQLKTADDTSHFDEVEPASLRQFAAQNQPFVQVNSDFDPSALSFVGFTYSHEPDLVNNSTNKTREPRTALKSQTAVREGSEAPERSREVAELRERLASARAELQQHQGALVDRDHKVKTLQEELERFKDQVANLESDRAQQQSQLDKLQAATSDQHRDKLRRNSSMTTNINALQDQLASLNEENCELRARLESAEALADERQRLVREAQRSRQDETAKREGLGLELDKCQNQLTRAERRIESLEQQALDAAEKKIQRLQEELQAKSSAPGSGPASTRTRQGLRRSRSIFAEGTEEGPQAQREIRLLQSKLERAEHDLQTMREQYDRVIDGGENSVMASRAATRRPSAMSTAGLDPVPEHAPRTQQSAASPYHNQEAFWETDAIMTPSPRRMRNTRFSSDGSPMRLLPEAPAHQPHGKRAPPPLPTRKPNLPVQAVVDGCEHAPHGRFEAAVLMREPHVVLQERGAEPHTPPVVTINLSDISHVVQLWEQLPKPLVQLANLTPSEQDRALALTVQVAGHMELRVVLVASSLGIKASITKQIRAIHRNFPSPSGWQVRPRFQLPDVQITGLAQLPWTDSEWLVGTSDGLLFADIVQQDDSQSGTAGSTQAVAFTTFTHAVHSLQVFQHRRQRYAVLCYGESRALAFVNMSQLERSKRTGPVPFQPRRHVSTRRRSEPIIEAGFDMSKLAEVEPADVTGFAVGSVEGAVYMVVATTEAHHFYSSSSVDSLDLQLRRQANGRIFAHTGPSLRWMPRVQRFAWMAHDVWYCLDPVKLQVMSVLDEENGALAEHVARQTTGDVRAVDIVDLAPTRTLLVYEDYGLLVTENGRPVAGDTLKLDWTAAGVQQVIWAGHTFVLVTATKELAVLTPDSYRLSMLPVRRVERVFRYDQDVIMLHRDDQGHMQLSLMTRPLLSMVTRARRSARSLRSALAHHESELDTVNELSHQLRNLEDTLKEMS</sequence>
<feature type="region of interest" description="Disordered" evidence="11">
    <location>
        <begin position="1086"/>
        <end position="1110"/>
    </location>
</feature>
<dbReference type="InParanoid" id="A9V8I0"/>
<dbReference type="Gene3D" id="3.30.9.30">
    <property type="match status" value="1"/>
</dbReference>
<evidence type="ECO:0000256" key="11">
    <source>
        <dbReference type="SAM" id="MobiDB-lite"/>
    </source>
</evidence>
<evidence type="ECO:0000256" key="2">
    <source>
        <dbReference type="ARBA" id="ARBA00022527"/>
    </source>
</evidence>
<accession>A9V8I0</accession>
<feature type="region of interest" description="Disordered" evidence="11">
    <location>
        <begin position="1166"/>
        <end position="1196"/>
    </location>
</feature>
<feature type="region of interest" description="Disordered" evidence="11">
    <location>
        <begin position="1"/>
        <end position="24"/>
    </location>
</feature>
<keyword evidence="5" id="KW-0547">Nucleotide-binding</keyword>
<keyword evidence="3" id="KW-0597">Phosphoprotein</keyword>
<evidence type="ECO:0000256" key="1">
    <source>
        <dbReference type="ARBA" id="ARBA00012513"/>
    </source>
</evidence>
<dbReference type="PANTHER" id="PTHR22988:SF71">
    <property type="entry name" value="CITRON RHO-INTERACTING KINASE"/>
    <property type="match status" value="1"/>
</dbReference>
<feature type="region of interest" description="Disordered" evidence="11">
    <location>
        <begin position="1223"/>
        <end position="1253"/>
    </location>
</feature>
<evidence type="ECO:0000256" key="9">
    <source>
        <dbReference type="ARBA" id="ARBA00048679"/>
    </source>
</evidence>
<keyword evidence="4" id="KW-0808">Transferase</keyword>
<evidence type="ECO:0000256" key="10">
    <source>
        <dbReference type="SAM" id="Coils"/>
    </source>
</evidence>
<evidence type="ECO:0000313" key="15">
    <source>
        <dbReference type="Proteomes" id="UP000001357"/>
    </source>
</evidence>
<keyword evidence="6" id="KW-0418">Kinase</keyword>
<evidence type="ECO:0000256" key="6">
    <source>
        <dbReference type="ARBA" id="ARBA00022777"/>
    </source>
</evidence>
<dbReference type="InterPro" id="IPR008271">
    <property type="entry name" value="Ser/Thr_kinase_AS"/>
</dbReference>
<dbReference type="InterPro" id="IPR050839">
    <property type="entry name" value="Rho-assoc_Ser/Thr_Kinase"/>
</dbReference>
<evidence type="ECO:0000256" key="7">
    <source>
        <dbReference type="ARBA" id="ARBA00022840"/>
    </source>
</evidence>
<feature type="compositionally biased region" description="Basic and acidic residues" evidence="11">
    <location>
        <begin position="904"/>
        <end position="913"/>
    </location>
</feature>
<feature type="region of interest" description="Disordered" evidence="11">
    <location>
        <begin position="962"/>
        <end position="994"/>
    </location>
</feature>
<feature type="region of interest" description="Disordered" evidence="11">
    <location>
        <begin position="882"/>
        <end position="913"/>
    </location>
</feature>
<evidence type="ECO:0000259" key="13">
    <source>
        <dbReference type="PROSITE" id="PS51285"/>
    </source>
</evidence>
<feature type="compositionally biased region" description="Basic and acidic residues" evidence="11">
    <location>
        <begin position="1"/>
        <end position="20"/>
    </location>
</feature>
<dbReference type="EMBL" id="CH991568">
    <property type="protein sequence ID" value="EDQ86148.1"/>
    <property type="molecule type" value="Genomic_DNA"/>
</dbReference>
<reference evidence="14 15" key="1">
    <citation type="journal article" date="2008" name="Nature">
        <title>The genome of the choanoflagellate Monosiga brevicollis and the origin of metazoans.</title>
        <authorList>
            <consortium name="JGI Sequencing"/>
            <person name="King N."/>
            <person name="Westbrook M.J."/>
            <person name="Young S.L."/>
            <person name="Kuo A."/>
            <person name="Abedin M."/>
            <person name="Chapman J."/>
            <person name="Fairclough S."/>
            <person name="Hellsten U."/>
            <person name="Isogai Y."/>
            <person name="Letunic I."/>
            <person name="Marr M."/>
            <person name="Pincus D."/>
            <person name="Putnam N."/>
            <person name="Rokas A."/>
            <person name="Wright K.J."/>
            <person name="Zuzow R."/>
            <person name="Dirks W."/>
            <person name="Good M."/>
            <person name="Goodstein D."/>
            <person name="Lemons D."/>
            <person name="Li W."/>
            <person name="Lyons J.B."/>
            <person name="Morris A."/>
            <person name="Nichols S."/>
            <person name="Richter D.J."/>
            <person name="Salamov A."/>
            <person name="Bork P."/>
            <person name="Lim W.A."/>
            <person name="Manning G."/>
            <person name="Miller W.T."/>
            <person name="McGinnis W."/>
            <person name="Shapiro H."/>
            <person name="Tjian R."/>
            <person name="Grigoriev I.V."/>
            <person name="Rokhsar D."/>
        </authorList>
    </citation>
    <scope>NUCLEOTIDE SEQUENCE [LARGE SCALE GENOMIC DNA]</scope>
    <source>
        <strain evidence="15">MX1 / ATCC 50154</strain>
    </source>
</reference>
<feature type="compositionally biased region" description="Low complexity" evidence="11">
    <location>
        <begin position="1092"/>
        <end position="1101"/>
    </location>
</feature>
<gene>
    <name evidence="14" type="ORF">MONBRDRAFT_11201</name>
</gene>
<organism evidence="14 15">
    <name type="scientific">Monosiga brevicollis</name>
    <name type="common">Choanoflagellate</name>
    <dbReference type="NCBI Taxonomy" id="81824"/>
    <lineage>
        <taxon>Eukaryota</taxon>
        <taxon>Choanoflagellata</taxon>
        <taxon>Craspedida</taxon>
        <taxon>Salpingoecidae</taxon>
        <taxon>Monosiga</taxon>
    </lineage>
</organism>
<evidence type="ECO:0000256" key="8">
    <source>
        <dbReference type="ARBA" id="ARBA00047899"/>
    </source>
</evidence>
<evidence type="ECO:0000256" key="3">
    <source>
        <dbReference type="ARBA" id="ARBA00022553"/>
    </source>
</evidence>
<dbReference type="InterPro" id="IPR036188">
    <property type="entry name" value="FAD/NAD-bd_sf"/>
</dbReference>
<dbReference type="SUPFAM" id="SSF51905">
    <property type="entry name" value="FAD/NAD(P)-binding domain"/>
    <property type="match status" value="1"/>
</dbReference>
<comment type="catalytic activity">
    <reaction evidence="9">
        <text>L-seryl-[protein] + ATP = O-phospho-L-seryl-[protein] + ADP + H(+)</text>
        <dbReference type="Rhea" id="RHEA:17989"/>
        <dbReference type="Rhea" id="RHEA-COMP:9863"/>
        <dbReference type="Rhea" id="RHEA-COMP:11604"/>
        <dbReference type="ChEBI" id="CHEBI:15378"/>
        <dbReference type="ChEBI" id="CHEBI:29999"/>
        <dbReference type="ChEBI" id="CHEBI:30616"/>
        <dbReference type="ChEBI" id="CHEBI:83421"/>
        <dbReference type="ChEBI" id="CHEBI:456216"/>
        <dbReference type="EC" id="2.7.11.1"/>
    </reaction>
</comment>
<keyword evidence="7" id="KW-0067">ATP-binding</keyword>
<evidence type="ECO:0000313" key="14">
    <source>
        <dbReference type="EMBL" id="EDQ86148.1"/>
    </source>
</evidence>
<dbReference type="EC" id="2.7.11.1" evidence="1"/>
<protein>
    <recommendedName>
        <fullName evidence="1">non-specific serine/threonine protein kinase</fullName>
        <ecNumber evidence="1">2.7.11.1</ecNumber>
    </recommendedName>
</protein>
<dbReference type="Gene3D" id="1.10.510.10">
    <property type="entry name" value="Transferase(Phosphotransferase) domain 1"/>
    <property type="match status" value="1"/>
</dbReference>
<dbReference type="GO" id="GO:0004674">
    <property type="term" value="F:protein serine/threonine kinase activity"/>
    <property type="evidence" value="ECO:0000318"/>
    <property type="project" value="GO_Central"/>
</dbReference>
<dbReference type="PROSITE" id="PS00108">
    <property type="entry name" value="PROTEIN_KINASE_ST"/>
    <property type="match status" value="1"/>
</dbReference>
<dbReference type="Gene3D" id="1.10.287.1490">
    <property type="match status" value="1"/>
</dbReference>
<dbReference type="Gene3D" id="3.30.200.20">
    <property type="entry name" value="Phosphorylase Kinase, domain 1"/>
    <property type="match status" value="1"/>
</dbReference>
<dbReference type="PANTHER" id="PTHR22988">
    <property type="entry name" value="MYOTONIC DYSTROPHY S/T KINASE-RELATED"/>
    <property type="match status" value="1"/>
</dbReference>
<dbReference type="GO" id="GO:0005524">
    <property type="term" value="F:ATP binding"/>
    <property type="evidence" value="ECO:0007669"/>
    <property type="project" value="UniProtKB-KW"/>
</dbReference>
<feature type="coiled-coil region" evidence="10">
    <location>
        <begin position="1122"/>
        <end position="1156"/>
    </location>
</feature>
<keyword evidence="10" id="KW-0175">Coiled coil</keyword>
<dbReference type="SMART" id="SM00220">
    <property type="entry name" value="S_TKc"/>
    <property type="match status" value="1"/>
</dbReference>
<comment type="catalytic activity">
    <reaction evidence="8">
        <text>L-threonyl-[protein] + ATP = O-phospho-L-threonyl-[protein] + ADP + H(+)</text>
        <dbReference type="Rhea" id="RHEA:46608"/>
        <dbReference type="Rhea" id="RHEA-COMP:11060"/>
        <dbReference type="Rhea" id="RHEA-COMP:11605"/>
        <dbReference type="ChEBI" id="CHEBI:15378"/>
        <dbReference type="ChEBI" id="CHEBI:30013"/>
        <dbReference type="ChEBI" id="CHEBI:30616"/>
        <dbReference type="ChEBI" id="CHEBI:61977"/>
        <dbReference type="ChEBI" id="CHEBI:456216"/>
        <dbReference type="EC" id="2.7.11.1"/>
    </reaction>
</comment>
<name>A9V8I0_MONBE</name>
<feature type="domain" description="AGC-kinase C-terminal" evidence="13">
    <location>
        <begin position="811"/>
        <end position="885"/>
    </location>
</feature>
<dbReference type="Proteomes" id="UP000001357">
    <property type="component" value="Unassembled WGS sequence"/>
</dbReference>
<keyword evidence="15" id="KW-1185">Reference proteome</keyword>
<evidence type="ECO:0000256" key="4">
    <source>
        <dbReference type="ARBA" id="ARBA00022679"/>
    </source>
</evidence>